<evidence type="ECO:0000313" key="3">
    <source>
        <dbReference type="Proteomes" id="UP000276309"/>
    </source>
</evidence>
<name>A0A3G2L789_9FLAO</name>
<dbReference type="Pfam" id="PF00578">
    <property type="entry name" value="AhpC-TSA"/>
    <property type="match status" value="1"/>
</dbReference>
<evidence type="ECO:0000313" key="2">
    <source>
        <dbReference type="EMBL" id="AYN68118.1"/>
    </source>
</evidence>
<dbReference type="InterPro" id="IPR036249">
    <property type="entry name" value="Thioredoxin-like_sf"/>
</dbReference>
<dbReference type="RefSeq" id="WP_121849133.1">
    <property type="nucleotide sequence ID" value="NZ_CP032050.1"/>
</dbReference>
<dbReference type="EMBL" id="CP032050">
    <property type="protein sequence ID" value="AYN68118.1"/>
    <property type="molecule type" value="Genomic_DNA"/>
</dbReference>
<protein>
    <submittedName>
        <fullName evidence="2">AhpC/TSA family protein</fullName>
    </submittedName>
</protein>
<dbReference type="KEGG" id="emar:D1013_12420"/>
<sequence>MLIPREKVPQLELNLINGTKWKMDAQDNGSFTMIVFYRGLHCPICKKQLEELSQKLNKFIDRDVNVVAISMNDEKTAQKTAEEWNIPELPLAYGLTKQQATDWGLYLSKGISDKEPEQFSEPGLFLVKPDRTLYAASVQTMPFARPSFDDILSMIDYVEKENYPARGELQLQAEEQFA</sequence>
<dbReference type="Proteomes" id="UP000276309">
    <property type="component" value="Chromosome"/>
</dbReference>
<gene>
    <name evidence="2" type="ORF">D1013_12420</name>
</gene>
<reference evidence="2 3" key="1">
    <citation type="submission" date="2018-08" db="EMBL/GenBank/DDBJ databases">
        <title>The reduced genetic potential of extracellular carbohydrate catabolism in Euzebyella marina RN62, a Flavobacteriia bacterium isolated from the hadal water.</title>
        <authorList>
            <person name="Xue C."/>
        </authorList>
    </citation>
    <scope>NUCLEOTIDE SEQUENCE [LARGE SCALE GENOMIC DNA]</scope>
    <source>
        <strain evidence="2 3">RN62</strain>
    </source>
</reference>
<dbReference type="SUPFAM" id="SSF52833">
    <property type="entry name" value="Thioredoxin-like"/>
    <property type="match status" value="1"/>
</dbReference>
<dbReference type="GO" id="GO:0016491">
    <property type="term" value="F:oxidoreductase activity"/>
    <property type="evidence" value="ECO:0007669"/>
    <property type="project" value="InterPro"/>
</dbReference>
<dbReference type="GO" id="GO:0016209">
    <property type="term" value="F:antioxidant activity"/>
    <property type="evidence" value="ECO:0007669"/>
    <property type="project" value="InterPro"/>
</dbReference>
<evidence type="ECO:0000259" key="1">
    <source>
        <dbReference type="PROSITE" id="PS51352"/>
    </source>
</evidence>
<keyword evidence="3" id="KW-1185">Reference proteome</keyword>
<dbReference type="AlphaFoldDB" id="A0A3G2L789"/>
<feature type="domain" description="Thioredoxin" evidence="1">
    <location>
        <begin position="2"/>
        <end position="160"/>
    </location>
</feature>
<dbReference type="InterPro" id="IPR000866">
    <property type="entry name" value="AhpC/TSA"/>
</dbReference>
<dbReference type="OrthoDB" id="9809746at2"/>
<dbReference type="InterPro" id="IPR013766">
    <property type="entry name" value="Thioredoxin_domain"/>
</dbReference>
<organism evidence="2 3">
    <name type="scientific">Euzebyella marina</name>
    <dbReference type="NCBI Taxonomy" id="1761453"/>
    <lineage>
        <taxon>Bacteria</taxon>
        <taxon>Pseudomonadati</taxon>
        <taxon>Bacteroidota</taxon>
        <taxon>Flavobacteriia</taxon>
        <taxon>Flavobacteriales</taxon>
        <taxon>Flavobacteriaceae</taxon>
        <taxon>Euzebyella</taxon>
    </lineage>
</organism>
<proteinExistence type="predicted"/>
<dbReference type="PROSITE" id="PS51352">
    <property type="entry name" value="THIOREDOXIN_2"/>
    <property type="match status" value="1"/>
</dbReference>
<accession>A0A3G2L789</accession>
<dbReference type="CDD" id="cd02970">
    <property type="entry name" value="PRX_like2"/>
    <property type="match status" value="1"/>
</dbReference>
<dbReference type="Gene3D" id="3.40.30.10">
    <property type="entry name" value="Glutaredoxin"/>
    <property type="match status" value="1"/>
</dbReference>